<reference evidence="5 6" key="1">
    <citation type="journal article" date="2021" name="Sci. Rep.">
        <title>Phenotypic and genomic hallmarks of a novel, potentially pathogenic rapidly growing Mycobacterium species related to the Mycobacterium fortuitum complex.</title>
        <authorList>
            <person name="Gharbi R."/>
            <person name="Khanna V."/>
            <person name="Frigui W."/>
            <person name="Mhenni B."/>
            <person name="Brosch R."/>
            <person name="Mardassi H."/>
        </authorList>
    </citation>
    <scope>NUCLEOTIDE SEQUENCE [LARGE SCALE GENOMIC DNA]</scope>
    <source>
        <strain evidence="5 6">TNTM28</strain>
    </source>
</reference>
<dbReference type="RefSeq" id="WP_217155374.1">
    <property type="nucleotide sequence ID" value="NZ_VOMB01000006.1"/>
</dbReference>
<accession>A0ABS6KIJ1</accession>
<name>A0ABS6KIJ1_9MYCO</name>
<keyword evidence="6" id="KW-1185">Reference proteome</keyword>
<sequence length="371" mass="41579">MAADPLIRPFSIAVPDADLDDLKARLAHTRWPEAECVDDWTQGIPLGYTRELANYWANEYDWRTREAALNRFDHFVTEIDGLDIHFIHQRSSRADAFPLILTHGWPGSVVEFHKVIEPLTAAGFDVVCPSLPGYGFSGKPTSTGWGIEKIAQTWDTLMTRLGYQRYGAQGGDWGSAVTTQIGRNVGACVGIHVNMPIAGPPAEGIGELTEDLQKALARVEYYRKWDSGYMKQQSTRPQTVGYGLVDSPVGQLAWIVEKFWSWMDCDGHPENVLSKDELLDNVMLYWITASGASSARLYWESGNTFEGGQYVKLPTGIAAFPLELLRAPRNWCETAYNVTHYTTMPRGGHFAAFEQPELFVEDVTTFFNTVR</sequence>
<dbReference type="GO" id="GO:0016787">
    <property type="term" value="F:hydrolase activity"/>
    <property type="evidence" value="ECO:0007669"/>
    <property type="project" value="UniProtKB-KW"/>
</dbReference>
<protein>
    <submittedName>
        <fullName evidence="5">Alpha/beta fold hydrolase</fullName>
    </submittedName>
</protein>
<evidence type="ECO:0000313" key="6">
    <source>
        <dbReference type="Proteomes" id="UP000812982"/>
    </source>
</evidence>
<evidence type="ECO:0000256" key="1">
    <source>
        <dbReference type="ARBA" id="ARBA00010088"/>
    </source>
</evidence>
<keyword evidence="3 5" id="KW-0378">Hydrolase</keyword>
<dbReference type="InterPro" id="IPR010497">
    <property type="entry name" value="Epoxide_hydro_N"/>
</dbReference>
<dbReference type="PANTHER" id="PTHR21661:SF35">
    <property type="entry name" value="EPOXIDE HYDROLASE"/>
    <property type="match status" value="1"/>
</dbReference>
<evidence type="ECO:0000259" key="4">
    <source>
        <dbReference type="Pfam" id="PF06441"/>
    </source>
</evidence>
<comment type="similarity">
    <text evidence="1">Belongs to the peptidase S33 family.</text>
</comment>
<dbReference type="InterPro" id="IPR016292">
    <property type="entry name" value="Epoxide_hydrolase"/>
</dbReference>
<keyword evidence="2" id="KW-0058">Aromatic hydrocarbons catabolism</keyword>
<dbReference type="Proteomes" id="UP000812982">
    <property type="component" value="Unassembled WGS sequence"/>
</dbReference>
<dbReference type="Pfam" id="PF06441">
    <property type="entry name" value="EHN"/>
    <property type="match status" value="1"/>
</dbReference>
<proteinExistence type="inferred from homology"/>
<dbReference type="PIRSF" id="PIRSF001112">
    <property type="entry name" value="Epoxide_hydrolase"/>
    <property type="match status" value="1"/>
</dbReference>
<dbReference type="PANTHER" id="PTHR21661">
    <property type="entry name" value="EPOXIDE HYDROLASE 1-RELATED"/>
    <property type="match status" value="1"/>
</dbReference>
<feature type="domain" description="Epoxide hydrolase N-terminal" evidence="4">
    <location>
        <begin position="7"/>
        <end position="112"/>
    </location>
</feature>
<dbReference type="EMBL" id="VOMB01000006">
    <property type="protein sequence ID" value="MBU9763355.1"/>
    <property type="molecule type" value="Genomic_DNA"/>
</dbReference>
<evidence type="ECO:0000256" key="2">
    <source>
        <dbReference type="ARBA" id="ARBA00022797"/>
    </source>
</evidence>
<comment type="caution">
    <text evidence="5">The sequence shown here is derived from an EMBL/GenBank/DDBJ whole genome shotgun (WGS) entry which is preliminary data.</text>
</comment>
<gene>
    <name evidence="5" type="ORF">FR943_05795</name>
</gene>
<evidence type="ECO:0000313" key="5">
    <source>
        <dbReference type="EMBL" id="MBU9763355.1"/>
    </source>
</evidence>
<evidence type="ECO:0000256" key="3">
    <source>
        <dbReference type="ARBA" id="ARBA00022801"/>
    </source>
</evidence>
<organism evidence="5 6">
    <name type="scientific">[Mycobacterium] fortunisiensis</name>
    <dbReference type="NCBI Taxonomy" id="2600579"/>
    <lineage>
        <taxon>Bacteria</taxon>
        <taxon>Bacillati</taxon>
        <taxon>Actinomycetota</taxon>
        <taxon>Actinomycetes</taxon>
        <taxon>Mycobacteriales</taxon>
        <taxon>Mycobacteriaceae</taxon>
        <taxon>Mycolicibacterium</taxon>
    </lineage>
</organism>